<evidence type="ECO:0000313" key="1">
    <source>
        <dbReference type="EMBL" id="JAH54126.1"/>
    </source>
</evidence>
<organism evidence="1">
    <name type="scientific">Anguilla anguilla</name>
    <name type="common">European freshwater eel</name>
    <name type="synonym">Muraena anguilla</name>
    <dbReference type="NCBI Taxonomy" id="7936"/>
    <lineage>
        <taxon>Eukaryota</taxon>
        <taxon>Metazoa</taxon>
        <taxon>Chordata</taxon>
        <taxon>Craniata</taxon>
        <taxon>Vertebrata</taxon>
        <taxon>Euteleostomi</taxon>
        <taxon>Actinopterygii</taxon>
        <taxon>Neopterygii</taxon>
        <taxon>Teleostei</taxon>
        <taxon>Anguilliformes</taxon>
        <taxon>Anguillidae</taxon>
        <taxon>Anguilla</taxon>
    </lineage>
</organism>
<dbReference type="EMBL" id="GBXM01054451">
    <property type="protein sequence ID" value="JAH54126.1"/>
    <property type="molecule type" value="Transcribed_RNA"/>
</dbReference>
<dbReference type="AlphaFoldDB" id="A0A0E9TKJ5"/>
<reference evidence="1" key="1">
    <citation type="submission" date="2014-11" db="EMBL/GenBank/DDBJ databases">
        <authorList>
            <person name="Amaro Gonzalez C."/>
        </authorList>
    </citation>
    <scope>NUCLEOTIDE SEQUENCE</scope>
</reference>
<reference evidence="1" key="2">
    <citation type="journal article" date="2015" name="Fish Shellfish Immunol.">
        <title>Early steps in the European eel (Anguilla anguilla)-Vibrio vulnificus interaction in the gills: Role of the RtxA13 toxin.</title>
        <authorList>
            <person name="Callol A."/>
            <person name="Pajuelo D."/>
            <person name="Ebbesson L."/>
            <person name="Teles M."/>
            <person name="MacKenzie S."/>
            <person name="Amaro C."/>
        </authorList>
    </citation>
    <scope>NUCLEOTIDE SEQUENCE</scope>
</reference>
<name>A0A0E9TKJ5_ANGAN</name>
<sequence>MKTNFAQAKKKYSLQFGYTLKQQ</sequence>
<accession>A0A0E9TKJ5</accession>
<protein>
    <submittedName>
        <fullName evidence="1">Uncharacterized protein</fullName>
    </submittedName>
</protein>
<proteinExistence type="predicted"/>